<name>A0A7X4XWK1_9GAMM</name>
<dbReference type="InterPro" id="IPR016047">
    <property type="entry name" value="M23ase_b-sheet_dom"/>
</dbReference>
<feature type="coiled-coil region" evidence="1">
    <location>
        <begin position="225"/>
        <end position="252"/>
    </location>
</feature>
<keyword evidence="1" id="KW-0175">Coiled coil</keyword>
<dbReference type="OrthoDB" id="9784703at2"/>
<dbReference type="CDD" id="cd12797">
    <property type="entry name" value="M23_peptidase"/>
    <property type="match status" value="1"/>
</dbReference>
<protein>
    <submittedName>
        <fullName evidence="4">Peptidoglycan DD-metalloendopeptidase family protein</fullName>
    </submittedName>
</protein>
<dbReference type="FunFam" id="2.70.70.10:FF:000003">
    <property type="entry name" value="Murein hydrolase activator EnvC"/>
    <property type="match status" value="1"/>
</dbReference>
<keyword evidence="2" id="KW-0732">Signal</keyword>
<evidence type="ECO:0000313" key="5">
    <source>
        <dbReference type="Proteomes" id="UP000465712"/>
    </source>
</evidence>
<dbReference type="Gene3D" id="2.70.70.10">
    <property type="entry name" value="Glucose Permease (Domain IIA)"/>
    <property type="match status" value="1"/>
</dbReference>
<feature type="signal peptide" evidence="2">
    <location>
        <begin position="1"/>
        <end position="33"/>
    </location>
</feature>
<sequence length="388" mass="42885">MRELFYSAICTLRASALGTGALLCLAFGAPVYADGQNQLDGMKQEIARQQKQLSDKKQQLNDVQKTLKQQELAIARAAGNIHAAEQKVDALTLSISQLEKEQQALLQRQIGQRELLKELLTSQYKMGKSSPLANLLGESDPARLDRMAIYASHLSQARSHALDELAATDTELQLKKHQLSEQRNEQQSLLSQLKKDRASLLGSQQARQSTVRKLQGQLNADKRYLTELKSNESRLIAEIAKARKAAEDAARQAIVNMDGLGKYKGKLPWPVSGRIRHAYGSPLQGELRWKGMVISQAVGSEVKAVHGGKVVFADWLRGYGLMVAVDHGQGDMTFYGYNQTVLKKVGDTVQRNEAIALVGDSGGQESPGLYFEIRRKGTPTNPQPWLTR</sequence>
<evidence type="ECO:0000313" key="4">
    <source>
        <dbReference type="EMBL" id="NAW66318.1"/>
    </source>
</evidence>
<accession>A0A7X4XWK1</accession>
<dbReference type="InterPro" id="IPR011055">
    <property type="entry name" value="Dup_hybrid_motif"/>
</dbReference>
<evidence type="ECO:0000256" key="1">
    <source>
        <dbReference type="SAM" id="Coils"/>
    </source>
</evidence>
<dbReference type="PANTHER" id="PTHR21666:SF270">
    <property type="entry name" value="MUREIN HYDROLASE ACTIVATOR ENVC"/>
    <property type="match status" value="1"/>
</dbReference>
<comment type="caution">
    <text evidence="4">The sequence shown here is derived from an EMBL/GenBank/DDBJ whole genome shotgun (WGS) entry which is preliminary data.</text>
</comment>
<evidence type="ECO:0000259" key="3">
    <source>
        <dbReference type="Pfam" id="PF01551"/>
    </source>
</evidence>
<reference evidence="4 5" key="1">
    <citation type="submission" date="2017-05" db="EMBL/GenBank/DDBJ databases">
        <title>High clonality and local adaptation shapes Vibrionaceae linages within an endangered oasis.</title>
        <authorList>
            <person name="Vazquez-Rosas-Landa M."/>
        </authorList>
    </citation>
    <scope>NUCLEOTIDE SEQUENCE [LARGE SCALE GENOMIC DNA]</scope>
    <source>
        <strain evidence="4 5">P46_P4S1P180</strain>
    </source>
</reference>
<dbReference type="Pfam" id="PF01551">
    <property type="entry name" value="Peptidase_M23"/>
    <property type="match status" value="1"/>
</dbReference>
<dbReference type="Proteomes" id="UP000465712">
    <property type="component" value="Unassembled WGS sequence"/>
</dbReference>
<dbReference type="InterPro" id="IPR050570">
    <property type="entry name" value="Cell_wall_metabolism_enzyme"/>
</dbReference>
<dbReference type="Gene3D" id="6.10.250.3150">
    <property type="match status" value="1"/>
</dbReference>
<organism evidence="4 5">
    <name type="scientific">Photobacterium halotolerans</name>
    <dbReference type="NCBI Taxonomy" id="265726"/>
    <lineage>
        <taxon>Bacteria</taxon>
        <taxon>Pseudomonadati</taxon>
        <taxon>Pseudomonadota</taxon>
        <taxon>Gammaproteobacteria</taxon>
        <taxon>Vibrionales</taxon>
        <taxon>Vibrionaceae</taxon>
        <taxon>Photobacterium</taxon>
    </lineage>
</organism>
<feature type="domain" description="M23ase beta-sheet core" evidence="3">
    <location>
        <begin position="289"/>
        <end position="382"/>
    </location>
</feature>
<dbReference type="EMBL" id="WXWW01000204">
    <property type="protein sequence ID" value="NAW66318.1"/>
    <property type="molecule type" value="Genomic_DNA"/>
</dbReference>
<feature type="chain" id="PRO_5035182054" evidence="2">
    <location>
        <begin position="34"/>
        <end position="388"/>
    </location>
</feature>
<evidence type="ECO:0000256" key="2">
    <source>
        <dbReference type="SAM" id="SignalP"/>
    </source>
</evidence>
<feature type="coiled-coil region" evidence="1">
    <location>
        <begin position="32"/>
        <end position="108"/>
    </location>
</feature>
<dbReference type="GO" id="GO:0004222">
    <property type="term" value="F:metalloendopeptidase activity"/>
    <property type="evidence" value="ECO:0007669"/>
    <property type="project" value="TreeGrafter"/>
</dbReference>
<dbReference type="SUPFAM" id="SSF51261">
    <property type="entry name" value="Duplicated hybrid motif"/>
    <property type="match status" value="1"/>
</dbReference>
<dbReference type="AlphaFoldDB" id="A0A7X4XWK1"/>
<gene>
    <name evidence="4" type="ORF">CAG72_13915</name>
</gene>
<proteinExistence type="predicted"/>
<dbReference type="PANTHER" id="PTHR21666">
    <property type="entry name" value="PEPTIDASE-RELATED"/>
    <property type="match status" value="1"/>
</dbReference>
<dbReference type="RefSeq" id="WP_161445649.1">
    <property type="nucleotide sequence ID" value="NZ_WXWU01000052.1"/>
</dbReference>